<dbReference type="RefSeq" id="XP_066804594.1">
    <property type="nucleotide sequence ID" value="XM_066944671.1"/>
</dbReference>
<comment type="caution">
    <text evidence="2">The sequence shown here is derived from an EMBL/GenBank/DDBJ whole genome shotgun (WGS) entry which is preliminary data.</text>
</comment>
<dbReference type="GO" id="GO:0046856">
    <property type="term" value="P:phosphatidylinositol dephosphorylation"/>
    <property type="evidence" value="ECO:0007669"/>
    <property type="project" value="InterPro"/>
</dbReference>
<dbReference type="Proteomes" id="UP001388673">
    <property type="component" value="Unassembled WGS sequence"/>
</dbReference>
<protein>
    <recommendedName>
        <fullName evidence="1">Inositol polyphosphate-related phosphatase domain-containing protein</fullName>
    </recommendedName>
</protein>
<dbReference type="SUPFAM" id="SSF56219">
    <property type="entry name" value="DNase I-like"/>
    <property type="match status" value="1"/>
</dbReference>
<name>A0AAW0Z2H7_9TREE</name>
<evidence type="ECO:0000313" key="3">
    <source>
        <dbReference type="Proteomes" id="UP001388673"/>
    </source>
</evidence>
<dbReference type="GeneID" id="92178803"/>
<dbReference type="EMBL" id="JBCAWK010000003">
    <property type="protein sequence ID" value="KAK8864298.1"/>
    <property type="molecule type" value="Genomic_DNA"/>
</dbReference>
<reference evidence="2 3" key="1">
    <citation type="journal article" date="2024" name="bioRxiv">
        <title>Comparative genomics of Cryptococcus and Kwoniella reveals pathogenesis evolution and contrasting karyotype dynamics via intercentromeric recombination or chromosome fusion.</title>
        <authorList>
            <person name="Coelho M.A."/>
            <person name="David-Palma M."/>
            <person name="Shea T."/>
            <person name="Bowers K."/>
            <person name="McGinley-Smith S."/>
            <person name="Mohammad A.W."/>
            <person name="Gnirke A."/>
            <person name="Yurkov A.M."/>
            <person name="Nowrousian M."/>
            <person name="Sun S."/>
            <person name="Cuomo C.A."/>
            <person name="Heitman J."/>
        </authorList>
    </citation>
    <scope>NUCLEOTIDE SEQUENCE [LARGE SCALE GENOMIC DNA]</scope>
    <source>
        <strain evidence="2 3">CBS 13917</strain>
    </source>
</reference>
<dbReference type="InterPro" id="IPR046985">
    <property type="entry name" value="IP5"/>
</dbReference>
<keyword evidence="3" id="KW-1185">Reference proteome</keyword>
<proteinExistence type="predicted"/>
<dbReference type="AlphaFoldDB" id="A0AAW0Z2H7"/>
<dbReference type="InterPro" id="IPR000300">
    <property type="entry name" value="IPPc"/>
</dbReference>
<feature type="domain" description="Inositol polyphosphate-related phosphatase" evidence="1">
    <location>
        <begin position="2"/>
        <end position="362"/>
    </location>
</feature>
<dbReference type="PANTHER" id="PTHR11200:SF286">
    <property type="entry name" value="5-PHOSPHATASE, PUTATIVE (AFU_ORTHOLOGUE AFUA_5G07600)-RELATED"/>
    <property type="match status" value="1"/>
</dbReference>
<accession>A0AAW0Z2H7</accession>
<organism evidence="2 3">
    <name type="scientific">Kwoniella newhampshirensis</name>
    <dbReference type="NCBI Taxonomy" id="1651941"/>
    <lineage>
        <taxon>Eukaryota</taxon>
        <taxon>Fungi</taxon>
        <taxon>Dikarya</taxon>
        <taxon>Basidiomycota</taxon>
        <taxon>Agaricomycotina</taxon>
        <taxon>Tremellomycetes</taxon>
        <taxon>Tremellales</taxon>
        <taxon>Cryptococcaceae</taxon>
        <taxon>Kwoniella</taxon>
    </lineage>
</organism>
<dbReference type="SMART" id="SM00128">
    <property type="entry name" value="IPPc"/>
    <property type="match status" value="1"/>
</dbReference>
<dbReference type="PANTHER" id="PTHR11200">
    <property type="entry name" value="INOSITOL 5-PHOSPHATASE"/>
    <property type="match status" value="1"/>
</dbReference>
<dbReference type="KEGG" id="kne:92178803"/>
<dbReference type="Pfam" id="PF22669">
    <property type="entry name" value="Exo_endo_phos2"/>
    <property type="match status" value="1"/>
</dbReference>
<gene>
    <name evidence="2" type="ORF">IAR55_001544</name>
</gene>
<evidence type="ECO:0000259" key="1">
    <source>
        <dbReference type="SMART" id="SM00128"/>
    </source>
</evidence>
<dbReference type="FunFam" id="3.60.10.10:FF:000096">
    <property type="entry name" value="Unplaced genomic scaffold supercont2.4, whole genome shotgun sequence"/>
    <property type="match status" value="1"/>
</dbReference>
<sequence>MAPLTVFVTTWNTGLQGSKAQSQDLTGWLLPVLHNTAKDPELPEGVVPDLYAIGVQELLPVHLALAGLSRPVLAALTSRIQSLLSAHATSLSPNKTPEKYTLVSKSSHVGVALWVFARDKTMEGRLGKPGTATLGLWYGGMGNKAAVGVRIPVRRGKDGGWEILTFVNTHLEAHDKNVPRRNAQYQNILSSLIFHTTDPLATPTQVFDTSHLFLLGDLNYRLAKNPPAEGLKDGKASDDVLTLEKARAEMVDSDTLRREQREGRVFGGLREGDLTRFAPTYKRIVGQVEGYSKKRRPGWTDRILLASHTDPPHLFSPQSTLDPIPAQAPQNTTSIAHFSSTPELTISDHKPVHAVLLLPEVEHSTPAPHLAPLLPPAPSPHPPRPAATPQEILLAWKLLGTLLDRLVGWPWCLAVLLGAGNERTGMGVGAFLAMIWGIWWSGVWSA</sequence>
<dbReference type="InterPro" id="IPR036691">
    <property type="entry name" value="Endo/exonu/phosph_ase_sf"/>
</dbReference>
<evidence type="ECO:0000313" key="2">
    <source>
        <dbReference type="EMBL" id="KAK8864298.1"/>
    </source>
</evidence>
<dbReference type="GO" id="GO:0004439">
    <property type="term" value="F:phosphatidylinositol-4,5-bisphosphate 5-phosphatase activity"/>
    <property type="evidence" value="ECO:0007669"/>
    <property type="project" value="TreeGrafter"/>
</dbReference>
<dbReference type="Gene3D" id="3.60.10.10">
    <property type="entry name" value="Endonuclease/exonuclease/phosphatase"/>
    <property type="match status" value="1"/>
</dbReference>